<dbReference type="SUPFAM" id="SSF51735">
    <property type="entry name" value="NAD(P)-binding Rossmann-fold domains"/>
    <property type="match status" value="1"/>
</dbReference>
<dbReference type="OrthoDB" id="294295at2759"/>
<evidence type="ECO:0000313" key="4">
    <source>
        <dbReference type="EMBL" id="CDS09027.1"/>
    </source>
</evidence>
<reference evidence="4" key="1">
    <citation type="journal article" date="2014" name="Genome Announc.">
        <title>De novo whole-genome sequence and genome annotation of Lichtheimia ramosa.</title>
        <authorList>
            <person name="Linde J."/>
            <person name="Schwartze V."/>
            <person name="Binder U."/>
            <person name="Lass-Florl C."/>
            <person name="Voigt K."/>
            <person name="Horn F."/>
        </authorList>
    </citation>
    <scope>NUCLEOTIDE SEQUENCE</scope>
    <source>
        <strain evidence="4">JMRC FSU:6197</strain>
    </source>
</reference>
<dbReference type="InterPro" id="IPR002347">
    <property type="entry name" value="SDR_fam"/>
</dbReference>
<organism evidence="4">
    <name type="scientific">Lichtheimia ramosa</name>
    <dbReference type="NCBI Taxonomy" id="688394"/>
    <lineage>
        <taxon>Eukaryota</taxon>
        <taxon>Fungi</taxon>
        <taxon>Fungi incertae sedis</taxon>
        <taxon>Mucoromycota</taxon>
        <taxon>Mucoromycotina</taxon>
        <taxon>Mucoromycetes</taxon>
        <taxon>Mucorales</taxon>
        <taxon>Lichtheimiaceae</taxon>
        <taxon>Lichtheimia</taxon>
    </lineage>
</organism>
<keyword evidence="2" id="KW-0521">NADP</keyword>
<dbReference type="GO" id="GO:0016616">
    <property type="term" value="F:oxidoreductase activity, acting on the CH-OH group of donors, NAD or NADP as acceptor"/>
    <property type="evidence" value="ECO:0007669"/>
    <property type="project" value="TreeGrafter"/>
</dbReference>
<dbReference type="PRINTS" id="PR00080">
    <property type="entry name" value="SDRFAMILY"/>
</dbReference>
<evidence type="ECO:0000256" key="2">
    <source>
        <dbReference type="ARBA" id="ARBA00022857"/>
    </source>
</evidence>
<evidence type="ECO:0008006" key="5">
    <source>
        <dbReference type="Google" id="ProtNLM"/>
    </source>
</evidence>
<dbReference type="InterPro" id="IPR020904">
    <property type="entry name" value="Sc_DH/Rdtase_CS"/>
</dbReference>
<dbReference type="PANTHER" id="PTHR42760:SF5">
    <property type="entry name" value="2-DEHYDRO-3-DEOXY-D-GLUCONATE 5-DEHYDROGENASE"/>
    <property type="match status" value="1"/>
</dbReference>
<dbReference type="EMBL" id="LK023328">
    <property type="protein sequence ID" value="CDS09027.1"/>
    <property type="molecule type" value="Genomic_DNA"/>
</dbReference>
<gene>
    <name evidence="4" type="ORF">LRAMOSA10387</name>
</gene>
<accession>A0A077WQS5</accession>
<protein>
    <recommendedName>
        <fullName evidence="5">2-deoxy-D-gluconate 3-dehydrogenase</fullName>
    </recommendedName>
</protein>
<dbReference type="AlphaFoldDB" id="A0A077WQS5"/>
<dbReference type="Gene3D" id="3.40.50.720">
    <property type="entry name" value="NAD(P)-binding Rossmann-like Domain"/>
    <property type="match status" value="1"/>
</dbReference>
<dbReference type="PROSITE" id="PS00061">
    <property type="entry name" value="ADH_SHORT"/>
    <property type="match status" value="1"/>
</dbReference>
<name>A0A077WQS5_9FUNG</name>
<evidence type="ECO:0000256" key="1">
    <source>
        <dbReference type="ARBA" id="ARBA00006484"/>
    </source>
</evidence>
<dbReference type="FunFam" id="3.40.50.720:FF:000084">
    <property type="entry name" value="Short-chain dehydrogenase reductase"/>
    <property type="match status" value="1"/>
</dbReference>
<evidence type="ECO:0000256" key="3">
    <source>
        <dbReference type="ARBA" id="ARBA00023002"/>
    </source>
</evidence>
<dbReference type="PANTHER" id="PTHR42760">
    <property type="entry name" value="SHORT-CHAIN DEHYDROGENASES/REDUCTASES FAMILY MEMBER"/>
    <property type="match status" value="1"/>
</dbReference>
<comment type="similarity">
    <text evidence="1">Belongs to the short-chain dehydrogenases/reductases (SDR) family.</text>
</comment>
<proteinExistence type="inferred from homology"/>
<keyword evidence="3" id="KW-0560">Oxidoreductase</keyword>
<sequence>MTDTLSLFSLTGKYAAISGCTRGMGVSMAMGLAEAGADICLLQRNVEDVHVRDSIRALGRRAEIIHFDASDQASVRTVVDRILQVFPTLDILVNNAGIALRHDAVDFPEEDFDQVIQVNVKSVWTMCQAAARHMIPKGQGKIINTASVLSYQGGYRVPPYSASKSAVASLTKAMANEWAKHGINVNAIAPGYIATEMTTALRQDPERSKQILERIPAGRWGKPDDFKGPIVYLASRSSDYVHGEITLGWWMDG</sequence>
<dbReference type="PRINTS" id="PR00081">
    <property type="entry name" value="GDHRDH"/>
</dbReference>
<dbReference type="Pfam" id="PF13561">
    <property type="entry name" value="adh_short_C2"/>
    <property type="match status" value="1"/>
</dbReference>
<dbReference type="InterPro" id="IPR036291">
    <property type="entry name" value="NAD(P)-bd_dom_sf"/>
</dbReference>